<dbReference type="EMBL" id="VIWO01000005">
    <property type="protein sequence ID" value="TWF39740.1"/>
    <property type="molecule type" value="Genomic_DNA"/>
</dbReference>
<reference evidence="1 2" key="1">
    <citation type="submission" date="2019-06" db="EMBL/GenBank/DDBJ databases">
        <title>Sorghum-associated microbial communities from plants grown in Nebraska, USA.</title>
        <authorList>
            <person name="Schachtman D."/>
        </authorList>
    </citation>
    <scope>NUCLEOTIDE SEQUENCE [LARGE SCALE GENOMIC DNA]</scope>
    <source>
        <strain evidence="1 2">1209</strain>
    </source>
</reference>
<comment type="caution">
    <text evidence="1">The sequence shown here is derived from an EMBL/GenBank/DDBJ whole genome shotgun (WGS) entry which is preliminary data.</text>
</comment>
<dbReference type="RefSeq" id="WP_145670927.1">
    <property type="nucleotide sequence ID" value="NZ_VIWO01000005.1"/>
</dbReference>
<dbReference type="InterPro" id="IPR008979">
    <property type="entry name" value="Galactose-bd-like_sf"/>
</dbReference>
<accession>A0A561PNR4</accession>
<dbReference type="AlphaFoldDB" id="A0A561PNR4"/>
<evidence type="ECO:0000313" key="1">
    <source>
        <dbReference type="EMBL" id="TWF39740.1"/>
    </source>
</evidence>
<dbReference type="SUPFAM" id="SSF49785">
    <property type="entry name" value="Galactose-binding domain-like"/>
    <property type="match status" value="1"/>
</dbReference>
<sequence length="449" mass="50284">MNKLYIGIVLLYALLMASCGHSSLTAIENIHHRQQLDSLVATLPKKQVRVDSVPVHILVMHLEGDFTYYGQPVKEVQVEMKEEVIVRISFHTEKGALEVLNGLESAFGTGLKESSGPDLSWKTVEKNIIFNVSDYKGNLLTLGNKEKSYITLYFNQPVNNKVTSAYATVPGTSAGDNYRLEVDNSECGYRVYVNGFLALTHLSANTLGVTADINAYLQKGSKQTLTVELLPGVDFDGHPRTRLHQESVVTVAVHKWSDQSCFSPVILQFQTPNADTMIQLEPHYYKAIRASRFAGQPSATVNQTFTTTVQAFELPAYATATDIRKIPDAKERVLAHYRKLQTAYQNKDTQQLASLLFPLEQNKAMAWHLYKPTDGQAQWKNITDLAHITDTVTLAENTSLYITPDGRFAKLIVDGRDDPACYIEDANKVYPLDYYVSIDKNNEPHFVVE</sequence>
<evidence type="ECO:0000313" key="2">
    <source>
        <dbReference type="Proteomes" id="UP000320811"/>
    </source>
</evidence>
<dbReference type="OrthoDB" id="638209at2"/>
<protein>
    <submittedName>
        <fullName evidence="1">Uncharacterized protein</fullName>
    </submittedName>
</protein>
<keyword evidence="2" id="KW-1185">Reference proteome</keyword>
<gene>
    <name evidence="1" type="ORF">FHW36_105179</name>
</gene>
<dbReference type="PROSITE" id="PS51257">
    <property type="entry name" value="PROKAR_LIPOPROTEIN"/>
    <property type="match status" value="1"/>
</dbReference>
<name>A0A561PNR4_9BACT</name>
<organism evidence="1 2">
    <name type="scientific">Chitinophaga polysaccharea</name>
    <dbReference type="NCBI Taxonomy" id="1293035"/>
    <lineage>
        <taxon>Bacteria</taxon>
        <taxon>Pseudomonadati</taxon>
        <taxon>Bacteroidota</taxon>
        <taxon>Chitinophagia</taxon>
        <taxon>Chitinophagales</taxon>
        <taxon>Chitinophagaceae</taxon>
        <taxon>Chitinophaga</taxon>
    </lineage>
</organism>
<proteinExistence type="predicted"/>
<dbReference type="Proteomes" id="UP000320811">
    <property type="component" value="Unassembled WGS sequence"/>
</dbReference>